<evidence type="ECO:0000313" key="2">
    <source>
        <dbReference type="Proteomes" id="UP000236630"/>
    </source>
</evidence>
<name>A0A2H5QTK4_CITUN</name>
<sequence length="79" mass="9239">MPRGACHHEIWGVLIEAKGHTSRPYYGKANAPACRCGGEHAVLWIERKTKLPLLLVEKIPYSLYNENLPYYLFFDEYWL</sequence>
<keyword evidence="2" id="KW-1185">Reference proteome</keyword>
<reference evidence="1 2" key="1">
    <citation type="journal article" date="2017" name="Front. Genet.">
        <title>Draft sequencing of the heterozygous diploid genome of Satsuma (Citrus unshiu Marc.) using a hybrid assembly approach.</title>
        <authorList>
            <person name="Shimizu T."/>
            <person name="Tanizawa Y."/>
            <person name="Mochizuki T."/>
            <person name="Nagasaki H."/>
            <person name="Yoshioka T."/>
            <person name="Toyoda A."/>
            <person name="Fujiyama A."/>
            <person name="Kaminuma E."/>
            <person name="Nakamura Y."/>
        </authorList>
    </citation>
    <scope>NUCLEOTIDE SEQUENCE [LARGE SCALE GENOMIC DNA]</scope>
    <source>
        <strain evidence="2">cv. Miyagawa wase</strain>
    </source>
</reference>
<proteinExistence type="predicted"/>
<evidence type="ECO:0000313" key="1">
    <source>
        <dbReference type="EMBL" id="GAY67615.1"/>
    </source>
</evidence>
<comment type="caution">
    <text evidence="1">The sequence shown here is derived from an EMBL/GenBank/DDBJ whole genome shotgun (WGS) entry which is preliminary data.</text>
</comment>
<gene>
    <name evidence="1" type="ORF">CUMW_257970</name>
</gene>
<dbReference type="Proteomes" id="UP000236630">
    <property type="component" value="Unassembled WGS sequence"/>
</dbReference>
<organism evidence="1 2">
    <name type="scientific">Citrus unshiu</name>
    <name type="common">Satsuma mandarin</name>
    <name type="synonym">Citrus nobilis var. unshiu</name>
    <dbReference type="NCBI Taxonomy" id="55188"/>
    <lineage>
        <taxon>Eukaryota</taxon>
        <taxon>Viridiplantae</taxon>
        <taxon>Streptophyta</taxon>
        <taxon>Embryophyta</taxon>
        <taxon>Tracheophyta</taxon>
        <taxon>Spermatophyta</taxon>
        <taxon>Magnoliopsida</taxon>
        <taxon>eudicotyledons</taxon>
        <taxon>Gunneridae</taxon>
        <taxon>Pentapetalae</taxon>
        <taxon>rosids</taxon>
        <taxon>malvids</taxon>
        <taxon>Sapindales</taxon>
        <taxon>Rutaceae</taxon>
        <taxon>Aurantioideae</taxon>
        <taxon>Citrus</taxon>
    </lineage>
</organism>
<protein>
    <submittedName>
        <fullName evidence="1">Uncharacterized protein</fullName>
    </submittedName>
</protein>
<dbReference type="EMBL" id="BDQV01000736">
    <property type="protein sequence ID" value="GAY67615.1"/>
    <property type="molecule type" value="Genomic_DNA"/>
</dbReference>
<dbReference type="AlphaFoldDB" id="A0A2H5QTK4"/>
<accession>A0A2H5QTK4</accession>